<feature type="transmembrane region" description="Helical" evidence="8">
    <location>
        <begin position="261"/>
        <end position="279"/>
    </location>
</feature>
<dbReference type="PRINTS" id="PR00941">
    <property type="entry name" value="CDATPASE"/>
</dbReference>
<dbReference type="PANTHER" id="PTHR48085">
    <property type="entry name" value="CADMIUM/ZINC-TRANSPORTING ATPASE HMA2-RELATED"/>
    <property type="match status" value="1"/>
</dbReference>
<dbReference type="NCBIfam" id="TIGR01525">
    <property type="entry name" value="ATPase-IB_hvy"/>
    <property type="match status" value="1"/>
</dbReference>
<reference evidence="10" key="1">
    <citation type="journal article" date="2015" name="Proc. Natl. Acad. Sci. U.S.A.">
        <title>Networks of energetic and metabolic interactions define dynamics in microbial communities.</title>
        <authorList>
            <person name="Embree M."/>
            <person name="Liu J.K."/>
            <person name="Al-Bassam M.M."/>
            <person name="Zengler K."/>
        </authorList>
    </citation>
    <scope>NUCLEOTIDE SEQUENCE</scope>
</reference>
<dbReference type="GO" id="GO:0019829">
    <property type="term" value="F:ATPase-coupled monoatomic cation transmembrane transporter activity"/>
    <property type="evidence" value="ECO:0007669"/>
    <property type="project" value="InterPro"/>
</dbReference>
<dbReference type="NCBIfam" id="TIGR01511">
    <property type="entry name" value="ATPase-IB1_Cu"/>
    <property type="match status" value="1"/>
</dbReference>
<keyword evidence="3 8" id="KW-0812">Transmembrane</keyword>
<evidence type="ECO:0000256" key="8">
    <source>
        <dbReference type="SAM" id="Phobius"/>
    </source>
</evidence>
<dbReference type="InterPro" id="IPR023299">
    <property type="entry name" value="ATPase_P-typ_cyto_dom_N"/>
</dbReference>
<dbReference type="InterPro" id="IPR044492">
    <property type="entry name" value="P_typ_ATPase_HD_dom"/>
</dbReference>
<name>A0A0W8FIR1_9ZZZZ</name>
<dbReference type="SUPFAM" id="SSF81653">
    <property type="entry name" value="Calcium ATPase, transduction domain A"/>
    <property type="match status" value="1"/>
</dbReference>
<dbReference type="EMBL" id="LNQE01001147">
    <property type="protein sequence ID" value="KUG20743.1"/>
    <property type="molecule type" value="Genomic_DNA"/>
</dbReference>
<evidence type="ECO:0000313" key="10">
    <source>
        <dbReference type="EMBL" id="KUG20743.1"/>
    </source>
</evidence>
<dbReference type="InterPro" id="IPR051014">
    <property type="entry name" value="Cation_Transport_ATPase_IB"/>
</dbReference>
<dbReference type="InterPro" id="IPR023298">
    <property type="entry name" value="ATPase_P-typ_TM_dom_sf"/>
</dbReference>
<keyword evidence="10" id="KW-0378">Hydrolase</keyword>
<dbReference type="AlphaFoldDB" id="A0A0W8FIR1"/>
<dbReference type="PRINTS" id="PR00119">
    <property type="entry name" value="CATATPASE"/>
</dbReference>
<dbReference type="InterPro" id="IPR001757">
    <property type="entry name" value="P_typ_ATPase"/>
</dbReference>
<sequence>MTEGSGHLCSCRACQTADPVRDAPSGRRADIAIIASSGALLAAGLIARYLTPYPVFWEVLILAAAILSGHRILMSGFASLLRLRFDMSVLISIAAIGAFFVGHGEEGAAVLFLYFVAVFLEDSAVRRAHRSIGSLLELAPDTAAVRRGGVEEIVHVHAVSVGETVLVRPGDRIPLDGRVTSGISSVNQAPITGESMPVTKRPGDEVYAGTHNEEGYLEVRVEKRDTESMIARIAALVEEAQSRRSKTEAFIDRFSRHYTPAVIFLAFAIMALPPLLFGLPLADSFYRALILLVIACPCALALSTPVSMISGITSAARSGVLIKGRDYLESVAEAKAVVFDKTGTLTAGRPEVTDVVGYAGFDEADILGIAAALESRSGHPIAEAILRHAALRGIERQEVSEFVSIPGMGLRGRVGGILYLVGNRRIFAAPDADIWQAAYDRFEDEGKTVILVGSEDRILGLIALMDAVKEDAQPTIAYLRSRGVRTVMLTGDNGRVAAATAARLGLDEYHAGLLPEEKVQAVERLMAQNGHVTMVGDGVNDAPALARASVGIAMGGIGSDTAVGTADIVLMDDRISQVRHLIELSERTMAVVKQNVALSIIVKTSFAALAFPGFVTLWMAVAIGDMGLSFAVIANALRIARTSPSAGE</sequence>
<feature type="transmembrane region" description="Helical" evidence="8">
    <location>
        <begin position="85"/>
        <end position="102"/>
    </location>
</feature>
<dbReference type="FunFam" id="2.70.150.10:FF:000002">
    <property type="entry name" value="Copper-transporting ATPase 1, putative"/>
    <property type="match status" value="1"/>
</dbReference>
<dbReference type="GO" id="GO:0015086">
    <property type="term" value="F:cadmium ion transmembrane transporter activity"/>
    <property type="evidence" value="ECO:0007669"/>
    <property type="project" value="TreeGrafter"/>
</dbReference>
<dbReference type="SUPFAM" id="SSF81665">
    <property type="entry name" value="Calcium ATPase, transmembrane domain M"/>
    <property type="match status" value="1"/>
</dbReference>
<dbReference type="GO" id="GO:0016020">
    <property type="term" value="C:membrane"/>
    <property type="evidence" value="ECO:0007669"/>
    <property type="project" value="UniProtKB-SubCell"/>
</dbReference>
<dbReference type="SFLD" id="SFLDF00027">
    <property type="entry name" value="p-type_atpase"/>
    <property type="match status" value="1"/>
</dbReference>
<evidence type="ECO:0000256" key="7">
    <source>
        <dbReference type="ARBA" id="ARBA00023136"/>
    </source>
</evidence>
<dbReference type="SFLD" id="SFLDS00003">
    <property type="entry name" value="Haloacid_Dehalogenase"/>
    <property type="match status" value="1"/>
</dbReference>
<dbReference type="InterPro" id="IPR023214">
    <property type="entry name" value="HAD_sf"/>
</dbReference>
<keyword evidence="7 8" id="KW-0472">Membrane</keyword>
<keyword evidence="5" id="KW-1278">Translocase</keyword>
<accession>A0A0W8FIR1</accession>
<evidence type="ECO:0000256" key="5">
    <source>
        <dbReference type="ARBA" id="ARBA00022967"/>
    </source>
</evidence>
<dbReference type="GO" id="GO:0005524">
    <property type="term" value="F:ATP binding"/>
    <property type="evidence" value="ECO:0007669"/>
    <property type="project" value="InterPro"/>
</dbReference>
<dbReference type="GO" id="GO:0046872">
    <property type="term" value="F:metal ion binding"/>
    <property type="evidence" value="ECO:0007669"/>
    <property type="project" value="UniProtKB-KW"/>
</dbReference>
<dbReference type="InterPro" id="IPR008250">
    <property type="entry name" value="ATPase_P-typ_transduc_dom_A_sf"/>
</dbReference>
<evidence type="ECO:0000256" key="6">
    <source>
        <dbReference type="ARBA" id="ARBA00022989"/>
    </source>
</evidence>
<dbReference type="Pfam" id="PF00702">
    <property type="entry name" value="Hydrolase"/>
    <property type="match status" value="1"/>
</dbReference>
<keyword evidence="4" id="KW-0479">Metal-binding</keyword>
<gene>
    <name evidence="10" type="ORF">ASZ90_009512</name>
</gene>
<dbReference type="EC" id="3.6.3.3" evidence="10"/>
<dbReference type="NCBIfam" id="TIGR01512">
    <property type="entry name" value="ATPase-IB2_Cd"/>
    <property type="match status" value="1"/>
</dbReference>
<feature type="transmembrane region" description="Helical" evidence="8">
    <location>
        <begin position="55"/>
        <end position="73"/>
    </location>
</feature>
<feature type="transmembrane region" description="Helical" evidence="8">
    <location>
        <begin position="31"/>
        <end position="49"/>
    </location>
</feature>
<feature type="transmembrane region" description="Helical" evidence="8">
    <location>
        <begin position="285"/>
        <end position="302"/>
    </location>
</feature>
<comment type="caution">
    <text evidence="10">The sequence shown here is derived from an EMBL/GenBank/DDBJ whole genome shotgun (WGS) entry which is preliminary data.</text>
</comment>
<evidence type="ECO:0000256" key="3">
    <source>
        <dbReference type="ARBA" id="ARBA00022692"/>
    </source>
</evidence>
<feature type="transmembrane region" description="Helical" evidence="8">
    <location>
        <begin position="595"/>
        <end position="611"/>
    </location>
</feature>
<dbReference type="Gene3D" id="3.40.1110.10">
    <property type="entry name" value="Calcium-transporting ATPase, cytoplasmic domain N"/>
    <property type="match status" value="1"/>
</dbReference>
<dbReference type="GO" id="GO:0016887">
    <property type="term" value="F:ATP hydrolysis activity"/>
    <property type="evidence" value="ECO:0007669"/>
    <property type="project" value="InterPro"/>
</dbReference>
<evidence type="ECO:0000256" key="1">
    <source>
        <dbReference type="ARBA" id="ARBA00004370"/>
    </source>
</evidence>
<evidence type="ECO:0000256" key="4">
    <source>
        <dbReference type="ARBA" id="ARBA00022723"/>
    </source>
</evidence>
<protein>
    <submittedName>
        <fullName evidence="10">Lead, cadmium, zinc and mercury transporting atpase</fullName>
        <ecNumber evidence="10">3.6.3.3</ecNumber>
        <ecNumber evidence="10">3.6.3.4</ecNumber>
    </submittedName>
</protein>
<proteinExistence type="inferred from homology"/>
<feature type="domain" description="P-type ATPase A" evidence="9">
    <location>
        <begin position="137"/>
        <end position="238"/>
    </location>
</feature>
<dbReference type="NCBIfam" id="TIGR01494">
    <property type="entry name" value="ATPase_P-type"/>
    <property type="match status" value="1"/>
</dbReference>
<dbReference type="InterPro" id="IPR018303">
    <property type="entry name" value="ATPase_P-typ_P_site"/>
</dbReference>
<dbReference type="InterPro" id="IPR059000">
    <property type="entry name" value="ATPase_P-type_domA"/>
</dbReference>
<dbReference type="InterPro" id="IPR036412">
    <property type="entry name" value="HAD-like_sf"/>
</dbReference>
<organism evidence="10">
    <name type="scientific">hydrocarbon metagenome</name>
    <dbReference type="NCBI Taxonomy" id="938273"/>
    <lineage>
        <taxon>unclassified sequences</taxon>
        <taxon>metagenomes</taxon>
        <taxon>ecological metagenomes</taxon>
    </lineage>
</organism>
<comment type="subcellular location">
    <subcellularLocation>
        <location evidence="1">Membrane</location>
    </subcellularLocation>
</comment>
<keyword evidence="6 8" id="KW-1133">Transmembrane helix</keyword>
<dbReference type="SUPFAM" id="SSF56784">
    <property type="entry name" value="HAD-like"/>
    <property type="match status" value="1"/>
</dbReference>
<dbReference type="Gene3D" id="3.40.50.1000">
    <property type="entry name" value="HAD superfamily/HAD-like"/>
    <property type="match status" value="1"/>
</dbReference>
<evidence type="ECO:0000259" key="9">
    <source>
        <dbReference type="Pfam" id="PF00122"/>
    </source>
</evidence>
<dbReference type="InterPro" id="IPR027256">
    <property type="entry name" value="P-typ_ATPase_IB"/>
</dbReference>
<dbReference type="Gene3D" id="2.70.150.10">
    <property type="entry name" value="Calcium-transporting ATPase, cytoplasmic transduction domain A"/>
    <property type="match status" value="1"/>
</dbReference>
<dbReference type="SFLD" id="SFLDG00002">
    <property type="entry name" value="C1.7:_P-type_atpase_like"/>
    <property type="match status" value="1"/>
</dbReference>
<dbReference type="EC" id="3.6.3.4" evidence="10"/>
<comment type="similarity">
    <text evidence="2">Belongs to the cation transport ATPase (P-type) (TC 3.A.3) family. Type IB subfamily.</text>
</comment>
<dbReference type="Pfam" id="PF00122">
    <property type="entry name" value="E1-E2_ATPase"/>
    <property type="match status" value="1"/>
</dbReference>
<dbReference type="PROSITE" id="PS00154">
    <property type="entry name" value="ATPASE_E1_E2"/>
    <property type="match status" value="1"/>
</dbReference>
<evidence type="ECO:0000256" key="2">
    <source>
        <dbReference type="ARBA" id="ARBA00006024"/>
    </source>
</evidence>
<dbReference type="PANTHER" id="PTHR48085:SF5">
    <property type="entry name" value="CADMIUM_ZINC-TRANSPORTING ATPASE HMA4-RELATED"/>
    <property type="match status" value="1"/>
</dbReference>